<evidence type="ECO:0000256" key="4">
    <source>
        <dbReference type="ARBA" id="ARBA00022825"/>
    </source>
</evidence>
<dbReference type="Gene3D" id="6.20.330.10">
    <property type="match status" value="1"/>
</dbReference>
<dbReference type="CDD" id="cd07023">
    <property type="entry name" value="S49_Sppa_N_C"/>
    <property type="match status" value="1"/>
</dbReference>
<dbReference type="RefSeq" id="WP_201157982.1">
    <property type="nucleotide sequence ID" value="NZ_NHSD01000296.1"/>
</dbReference>
<keyword evidence="2" id="KW-0645">Protease</keyword>
<evidence type="ECO:0000313" key="7">
    <source>
        <dbReference type="Proteomes" id="UP000706333"/>
    </source>
</evidence>
<dbReference type="AlphaFoldDB" id="A0A934WJN7"/>
<dbReference type="PANTHER" id="PTHR42987">
    <property type="entry name" value="PEPTIDASE S49"/>
    <property type="match status" value="1"/>
</dbReference>
<dbReference type="InterPro" id="IPR047272">
    <property type="entry name" value="S49_SppA_C"/>
</dbReference>
<comment type="caution">
    <text evidence="6">The sequence shown here is derived from an EMBL/GenBank/DDBJ whole genome shotgun (WGS) entry which is preliminary data.</text>
</comment>
<dbReference type="PANTHER" id="PTHR42987:SF8">
    <property type="entry name" value="PROTEINASE"/>
    <property type="match status" value="1"/>
</dbReference>
<evidence type="ECO:0000256" key="1">
    <source>
        <dbReference type="ARBA" id="ARBA00008683"/>
    </source>
</evidence>
<evidence type="ECO:0000313" key="6">
    <source>
        <dbReference type="EMBL" id="MBK5928231.1"/>
    </source>
</evidence>
<protein>
    <submittedName>
        <fullName evidence="6">S49 family peptidase</fullName>
    </submittedName>
</protein>
<evidence type="ECO:0000256" key="2">
    <source>
        <dbReference type="ARBA" id="ARBA00022670"/>
    </source>
</evidence>
<evidence type="ECO:0000256" key="3">
    <source>
        <dbReference type="ARBA" id="ARBA00022801"/>
    </source>
</evidence>
<dbReference type="SUPFAM" id="SSF52096">
    <property type="entry name" value="ClpP/crotonase"/>
    <property type="match status" value="1"/>
</dbReference>
<keyword evidence="4" id="KW-0720">Serine protease</keyword>
<sequence>MKRFLPFLKQDPVVPVVRLNGMIAAGGRVGGTLSDAALASVLERAFTRGKPVAVALQINSPGGSPVQSSLIAARIRRLADEKSLPVHAFVEDVAASGGYWLAAAADHIWVDETSIVGSIGVISAGFGFHELIARYGIERRVHTAGESKSFLDPFRPQRAEDVERLGRVLEEIHTAFKSHITARRGPKLPEGRDLFTGDFWAGRQAVELGLADGIAHLVPKMKQVYGDKVRLVPMGIRRPLFQRLGAQMAGAAIASADERALWARYGL</sequence>
<reference evidence="6" key="1">
    <citation type="submission" date="2017-05" db="EMBL/GenBank/DDBJ databases">
        <authorList>
            <person name="Imhoff J.F."/>
            <person name="Rahn T."/>
            <person name="Kuenzel S."/>
            <person name="Neulinger S.C."/>
        </authorList>
    </citation>
    <scope>NUCLEOTIDE SEQUENCE</scope>
    <source>
        <strain evidence="6">LMG 28126</strain>
    </source>
</reference>
<keyword evidence="3" id="KW-0378">Hydrolase</keyword>
<gene>
    <name evidence="6" type="ORF">CCR87_12960</name>
</gene>
<dbReference type="InterPro" id="IPR002142">
    <property type="entry name" value="Peptidase_S49"/>
</dbReference>
<feature type="domain" description="Peptidase S49" evidence="5">
    <location>
        <begin position="81"/>
        <end position="215"/>
    </location>
</feature>
<organism evidence="6 7">
    <name type="scientific">Rhodobaculum claviforme</name>
    <dbReference type="NCBI Taxonomy" id="1549854"/>
    <lineage>
        <taxon>Bacteria</taxon>
        <taxon>Pseudomonadati</taxon>
        <taxon>Pseudomonadota</taxon>
        <taxon>Alphaproteobacteria</taxon>
        <taxon>Rhodobacterales</taxon>
        <taxon>Paracoccaceae</taxon>
        <taxon>Rhodobaculum</taxon>
    </lineage>
</organism>
<dbReference type="Proteomes" id="UP000706333">
    <property type="component" value="Unassembled WGS sequence"/>
</dbReference>
<dbReference type="Pfam" id="PF01343">
    <property type="entry name" value="Peptidase_S49"/>
    <property type="match status" value="1"/>
</dbReference>
<accession>A0A934WJN7</accession>
<dbReference type="Gene3D" id="3.90.226.10">
    <property type="entry name" value="2-enoyl-CoA Hydratase, Chain A, domain 1"/>
    <property type="match status" value="1"/>
</dbReference>
<proteinExistence type="inferred from homology"/>
<dbReference type="GO" id="GO:0008236">
    <property type="term" value="F:serine-type peptidase activity"/>
    <property type="evidence" value="ECO:0007669"/>
    <property type="project" value="UniProtKB-KW"/>
</dbReference>
<keyword evidence="7" id="KW-1185">Reference proteome</keyword>
<dbReference type="GO" id="GO:0006508">
    <property type="term" value="P:proteolysis"/>
    <property type="evidence" value="ECO:0007669"/>
    <property type="project" value="UniProtKB-KW"/>
</dbReference>
<dbReference type="EMBL" id="NHSD01000296">
    <property type="protein sequence ID" value="MBK5928231.1"/>
    <property type="molecule type" value="Genomic_DNA"/>
</dbReference>
<comment type="similarity">
    <text evidence="1">Belongs to the peptidase S49 family.</text>
</comment>
<evidence type="ECO:0000259" key="5">
    <source>
        <dbReference type="Pfam" id="PF01343"/>
    </source>
</evidence>
<name>A0A934WJN7_9RHOB</name>
<reference evidence="6" key="2">
    <citation type="journal article" date="2020" name="Microorganisms">
        <title>Osmotic Adaptation and Compatible Solute Biosynthesis of Phototrophic Bacteria as Revealed from Genome Analyses.</title>
        <authorList>
            <person name="Imhoff J.F."/>
            <person name="Rahn T."/>
            <person name="Kunzel S."/>
            <person name="Keller A."/>
            <person name="Neulinger S.C."/>
        </authorList>
    </citation>
    <scope>NUCLEOTIDE SEQUENCE</scope>
    <source>
        <strain evidence="6">LMG 28126</strain>
    </source>
</reference>
<dbReference type="InterPro" id="IPR029045">
    <property type="entry name" value="ClpP/crotonase-like_dom_sf"/>
</dbReference>